<evidence type="ECO:0000313" key="10">
    <source>
        <dbReference type="Proteomes" id="UP001050975"/>
    </source>
</evidence>
<feature type="transmembrane region" description="Helical" evidence="8">
    <location>
        <begin position="201"/>
        <end position="222"/>
    </location>
</feature>
<gene>
    <name evidence="9" type="ORF">MiSe_23720</name>
</gene>
<feature type="transmembrane region" description="Helical" evidence="8">
    <location>
        <begin position="356"/>
        <end position="372"/>
    </location>
</feature>
<evidence type="ECO:0000256" key="8">
    <source>
        <dbReference type="SAM" id="Phobius"/>
    </source>
</evidence>
<evidence type="ECO:0000256" key="3">
    <source>
        <dbReference type="ARBA" id="ARBA00022679"/>
    </source>
</evidence>
<keyword evidence="5 8" id="KW-1133">Transmembrane helix</keyword>
<name>A0AAV3X8F1_9CYAN</name>
<organism evidence="9 10">
    <name type="scientific">Microseira wollei NIES-4236</name>
    <dbReference type="NCBI Taxonomy" id="2530354"/>
    <lineage>
        <taxon>Bacteria</taxon>
        <taxon>Bacillati</taxon>
        <taxon>Cyanobacteriota</taxon>
        <taxon>Cyanophyceae</taxon>
        <taxon>Oscillatoriophycideae</taxon>
        <taxon>Aerosakkonematales</taxon>
        <taxon>Aerosakkonemataceae</taxon>
        <taxon>Microseira</taxon>
    </lineage>
</organism>
<feature type="transmembrane region" description="Helical" evidence="8">
    <location>
        <begin position="14"/>
        <end position="38"/>
    </location>
</feature>
<proteinExistence type="inferred from homology"/>
<sequence length="417" mass="47790">MLCQNQVQNIHKNWAFWIVTIHFLALLVIGILTSRSAFSIFDMAIYFRYSTNLLKGQLPYVDFNLEYPPLALLAFVLPRLVTLGRSYYLYLVLFMLENVVLSTANTLFLLRLMRGFNYSNNRKILALLFYTLFALIISPVLLWRYDLFPTLFTVLALLAVRYNYAALAGIAIGLGIAAKLYPVVLLPVFTAYYFANKAYRYLLNLWVGTLSAVALTVLPFLIATQGKLFSFLTYHKERGLQIESLPAGIISLAHNWGLIEITTINSYGSRNIVSPLDDTVLKLLPWLLLLTYSLMLICCLYRFREDRSQSDLVKFNSLIAYTLSALLLFILTNKVFSPQYIIWLIPLAALLKPRQAGLMLAICITTFIFMSYPKMPYLDSGKILWLNLRNILTLGLSLWIFLEYLPSSIKNILRQNK</sequence>
<feature type="transmembrane region" description="Helical" evidence="8">
    <location>
        <begin position="87"/>
        <end position="112"/>
    </location>
</feature>
<evidence type="ECO:0000256" key="6">
    <source>
        <dbReference type="ARBA" id="ARBA00023136"/>
    </source>
</evidence>
<dbReference type="AlphaFoldDB" id="A0AAV3X8F1"/>
<feature type="transmembrane region" description="Helical" evidence="8">
    <location>
        <begin position="283"/>
        <end position="303"/>
    </location>
</feature>
<keyword evidence="4 8" id="KW-0812">Transmembrane</keyword>
<feature type="transmembrane region" description="Helical" evidence="8">
    <location>
        <begin position="165"/>
        <end position="194"/>
    </location>
</feature>
<dbReference type="GO" id="GO:0005886">
    <property type="term" value="C:plasma membrane"/>
    <property type="evidence" value="ECO:0007669"/>
    <property type="project" value="UniProtKB-SubCell"/>
</dbReference>
<feature type="transmembrane region" description="Helical" evidence="8">
    <location>
        <begin position="124"/>
        <end position="145"/>
    </location>
</feature>
<dbReference type="GO" id="GO:0016758">
    <property type="term" value="F:hexosyltransferase activity"/>
    <property type="evidence" value="ECO:0007669"/>
    <property type="project" value="InterPro"/>
</dbReference>
<comment type="similarity">
    <text evidence="7">Belongs to the glycosyltransferase 87 family.</text>
</comment>
<comment type="caution">
    <text evidence="9">The sequence shown here is derived from an EMBL/GenBank/DDBJ whole genome shotgun (WGS) entry which is preliminary data.</text>
</comment>
<dbReference type="InterPro" id="IPR018584">
    <property type="entry name" value="GT87"/>
</dbReference>
<evidence type="ECO:0000256" key="7">
    <source>
        <dbReference type="ARBA" id="ARBA00024033"/>
    </source>
</evidence>
<evidence type="ECO:0000256" key="1">
    <source>
        <dbReference type="ARBA" id="ARBA00004651"/>
    </source>
</evidence>
<comment type="subcellular location">
    <subcellularLocation>
        <location evidence="1">Cell membrane</location>
        <topology evidence="1">Multi-pass membrane protein</topology>
    </subcellularLocation>
</comment>
<dbReference type="Proteomes" id="UP001050975">
    <property type="component" value="Unassembled WGS sequence"/>
</dbReference>
<evidence type="ECO:0000313" key="9">
    <source>
        <dbReference type="EMBL" id="GET37618.1"/>
    </source>
</evidence>
<protein>
    <recommendedName>
        <fullName evidence="11">DUF2029 domain-containing protein</fullName>
    </recommendedName>
</protein>
<keyword evidence="3" id="KW-0808">Transferase</keyword>
<evidence type="ECO:0008006" key="11">
    <source>
        <dbReference type="Google" id="ProtNLM"/>
    </source>
</evidence>
<feature type="transmembrane region" description="Helical" evidence="8">
    <location>
        <begin position="315"/>
        <end position="336"/>
    </location>
</feature>
<keyword evidence="10" id="KW-1185">Reference proteome</keyword>
<keyword evidence="2" id="KW-1003">Cell membrane</keyword>
<dbReference type="RefSeq" id="WP_226579392.1">
    <property type="nucleotide sequence ID" value="NZ_BLAY01000031.1"/>
</dbReference>
<evidence type="ECO:0000256" key="5">
    <source>
        <dbReference type="ARBA" id="ARBA00022989"/>
    </source>
</evidence>
<dbReference type="Pfam" id="PF09594">
    <property type="entry name" value="GT87"/>
    <property type="match status" value="1"/>
</dbReference>
<evidence type="ECO:0000256" key="2">
    <source>
        <dbReference type="ARBA" id="ARBA00022475"/>
    </source>
</evidence>
<keyword evidence="6 8" id="KW-0472">Membrane</keyword>
<reference evidence="9" key="1">
    <citation type="submission" date="2019-10" db="EMBL/GenBank/DDBJ databases">
        <title>Draft genome sequece of Microseira wollei NIES-4236.</title>
        <authorList>
            <person name="Yamaguchi H."/>
            <person name="Suzuki S."/>
            <person name="Kawachi M."/>
        </authorList>
    </citation>
    <scope>NUCLEOTIDE SEQUENCE</scope>
    <source>
        <strain evidence="9">NIES-4236</strain>
    </source>
</reference>
<evidence type="ECO:0000256" key="4">
    <source>
        <dbReference type="ARBA" id="ARBA00022692"/>
    </source>
</evidence>
<dbReference type="EMBL" id="BLAY01000031">
    <property type="protein sequence ID" value="GET37618.1"/>
    <property type="molecule type" value="Genomic_DNA"/>
</dbReference>
<accession>A0AAV3X8F1</accession>
<feature type="transmembrane region" description="Helical" evidence="8">
    <location>
        <begin position="384"/>
        <end position="402"/>
    </location>
</feature>